<dbReference type="EC" id="2.7.13.3" evidence="2"/>
<dbReference type="InterPro" id="IPR003594">
    <property type="entry name" value="HATPase_dom"/>
</dbReference>
<dbReference type="CDD" id="cd00130">
    <property type="entry name" value="PAS"/>
    <property type="match status" value="1"/>
</dbReference>
<dbReference type="InterPro" id="IPR000014">
    <property type="entry name" value="PAS"/>
</dbReference>
<evidence type="ECO:0000256" key="3">
    <source>
        <dbReference type="ARBA" id="ARBA00022553"/>
    </source>
</evidence>
<proteinExistence type="predicted"/>
<dbReference type="Gene3D" id="3.40.50.300">
    <property type="entry name" value="P-loop containing nucleotide triphosphate hydrolases"/>
    <property type="match status" value="1"/>
</dbReference>
<dbReference type="SMART" id="SM00387">
    <property type="entry name" value="HATPase_c"/>
    <property type="match status" value="1"/>
</dbReference>
<dbReference type="InterPro" id="IPR041664">
    <property type="entry name" value="AAA_16"/>
</dbReference>
<feature type="domain" description="PAC" evidence="6">
    <location>
        <begin position="1560"/>
        <end position="1613"/>
    </location>
</feature>
<evidence type="ECO:0000313" key="7">
    <source>
        <dbReference type="EMBL" id="PZM15382.1"/>
    </source>
</evidence>
<dbReference type="NCBIfam" id="TIGR00229">
    <property type="entry name" value="sensory_box"/>
    <property type="match status" value="1"/>
</dbReference>
<name>A0A2W4CSJ4_9HYPH</name>
<dbReference type="InterPro" id="IPR029016">
    <property type="entry name" value="GAF-like_dom_sf"/>
</dbReference>
<dbReference type="CDD" id="cd00082">
    <property type="entry name" value="HisKA"/>
    <property type="match status" value="1"/>
</dbReference>
<dbReference type="SUPFAM" id="SSF55785">
    <property type="entry name" value="PYP-like sensor domain (PAS domain)"/>
    <property type="match status" value="1"/>
</dbReference>
<dbReference type="Gene3D" id="1.10.510.10">
    <property type="entry name" value="Transferase(Phosphotransferase) domain 1"/>
    <property type="match status" value="1"/>
</dbReference>
<dbReference type="Gene3D" id="3.30.565.10">
    <property type="entry name" value="Histidine kinase-like ATPase, C-terminal domain"/>
    <property type="match status" value="1"/>
</dbReference>
<dbReference type="InterPro" id="IPR000700">
    <property type="entry name" value="PAS-assoc_C"/>
</dbReference>
<dbReference type="GO" id="GO:0005524">
    <property type="term" value="F:ATP binding"/>
    <property type="evidence" value="ECO:0007669"/>
    <property type="project" value="InterPro"/>
</dbReference>
<dbReference type="PRINTS" id="PR00344">
    <property type="entry name" value="BCTRLSENSOR"/>
</dbReference>
<feature type="domain" description="Histidine kinase" evidence="5">
    <location>
        <begin position="1637"/>
        <end position="1854"/>
    </location>
</feature>
<dbReference type="PROSITE" id="PS50011">
    <property type="entry name" value="PROTEIN_KINASE_DOM"/>
    <property type="match status" value="1"/>
</dbReference>
<gene>
    <name evidence="7" type="ORF">CPY51_07185</name>
</gene>
<dbReference type="Gene3D" id="1.10.287.130">
    <property type="match status" value="1"/>
</dbReference>
<dbReference type="EMBL" id="PCDP01000020">
    <property type="protein sequence ID" value="PZM15382.1"/>
    <property type="molecule type" value="Genomic_DNA"/>
</dbReference>
<reference evidence="7 8" key="1">
    <citation type="journal article" date="2018" name="Sci. Rep.">
        <title>Rhizobium tumorigenes sp. nov., a novel plant tumorigenic bacterium isolated from cane gall tumors on thornless blackberry.</title>
        <authorList>
            <person name="Kuzmanovi N."/>
            <person name="Smalla K."/>
            <person name="Gronow S."/>
            <person name="PuBawska J."/>
        </authorList>
    </citation>
    <scope>NUCLEOTIDE SEQUENCE [LARGE SCALE GENOMIC DNA]</scope>
    <source>
        <strain evidence="7 8">CCBAU 85046</strain>
    </source>
</reference>
<dbReference type="InterPro" id="IPR000719">
    <property type="entry name" value="Prot_kinase_dom"/>
</dbReference>
<dbReference type="InterPro" id="IPR003018">
    <property type="entry name" value="GAF"/>
</dbReference>
<dbReference type="SUPFAM" id="SSF55874">
    <property type="entry name" value="ATPase domain of HSP90 chaperone/DNA topoisomerase II/histidine kinase"/>
    <property type="match status" value="1"/>
</dbReference>
<evidence type="ECO:0000256" key="2">
    <source>
        <dbReference type="ARBA" id="ARBA00012438"/>
    </source>
</evidence>
<evidence type="ECO:0000313" key="8">
    <source>
        <dbReference type="Proteomes" id="UP000248925"/>
    </source>
</evidence>
<dbReference type="InterPro" id="IPR027417">
    <property type="entry name" value="P-loop_NTPase"/>
</dbReference>
<dbReference type="Pfam" id="PF13191">
    <property type="entry name" value="AAA_16"/>
    <property type="match status" value="1"/>
</dbReference>
<sequence>MGVSPFLLVQTGFCAWRREVPWVAEPADYELETLREETEFAWYRGRSSGDQARILAVAPVAEKPSPRTLQILEHEYSLAADLDAAWAAKPLALRLHQERPILIFEDPGGEPLNRLIAQHHGKPTERANVLRIAIGLTSALAAAHGSGLIHRDIKPSAFLVDKSGRAWLTSFGIASRMRRERMMALPTEIMAGTFAYMSPEQTGRMNRSVDARSDLYSLGVVLYELLTGVLPFSAVDPLEWVHSHIARQPVPPAQRRAVPAPLSAIVIKLLAKNAEERYQTAVGLEADLRRCLSDWQSKGRIDPFVLGADDTSDKLLIPEKLYGRESDVDALIAAFGRVVEHGVPEVVLVSGYSGVGKSSVVSELHRALVPSRGIFAAGKFDQYKRDIPYATLAEALQTLVRQILVKGEAEVDQWRRDIVEAVGPNGQLIVNLVPELEFVIGKQPPAVEVGAQETMARFQSVFVRFLGVFARPEHPLALFLDDLQWLDMASLDLLERLATEPDMRHLLLIGAYRSNEVSPSHTLMRTFARMRDGGAKIENILLAPLGIHDVEQLTADALDGDRSSAHPLALLIHEKTGGNPFFAIQLLTSLTDEGLLRFDREAAGWGFDLNEIRAKAYSNNVVDLMLSKLRRLSSQTQIALQQFACLGNVAEVGLLSAALGLSEGNIHDALLEAAHAGLIVRLEQKYAFLHDRIQEAAYALIADNERAAVHLRIGRLLLLNLTTDNLAEHIFEVARQLNGGAELLVDDDEKTRVAAIDLQAARRAKASAAYASALTYLVAGSNLLGDRDRESRRELGFALEVERAGCELLTGDLTAAEHRLTALSGRAANLVDMAAVTCLRVDLYAVLSQSDRAVAVCLDYLRKVGVEWSPHPTDLEVKQEYEQIWQRIGSRPIEDLIDLPIIQDASTRATMDVLTKVQPSTQNIDDKLLCLITMRMVNLSLEYGNCSGSSCAYVFFGMILSSYFENYPAARSFGRLSLDLVGKPGLDAFKARVYQAFAIYVSPWAEHVRSTRVFVKQAFDLASRAGDVTYAAYCRDNLVTNSLACGELLGEVEKEATEGIEFASKAGFGLIVDIIKGQRHLVRTLSGAIHNSFPVAGAELDERELEERLEADPNLAIAACWYWIRRIQSRVFMQDYPAAVAAADKAQTLLWTTPAHFEKAEYHFYAALARAGSIVCGLDHQSADMKALVAHHRQIQIWAEHCPENFENRSSLIAAEIARIEGREQDAARHYDAAIKSARKNGFIHNEALANELLARFYSECSLDTSSNAHLRNAYTCYHRWGAYGKTKQLEERHPGLREERASITTAAIDPWMGELDVAAVVKAAQALSSEIVLPKLIERLMHIALEHAGAERGLLILIREGEPRIEAEATAGSGAIEVVARNSAVITSSDLPQSILHYVVRTQERVLLDDGSSANQYFKDEYLRLKRCRSVLCLPIVRKKRLVAALYLENNLSPGIFTPDRVAVLGLLVSQASISLENAAVYNELQSKVRLLHLLPVSAWTLGPDGTPDFVNQVWLDFSGQTLEFVRTHPEAWMTAIHPDDREIAARSFYEGVSQGQGFAFETRSLRATDGTYRWHLQQAVVLRDAEGKVLKFIGTTTDIDDQKRAQKRAEETLRQTQGDLAHVGRIATLNAMTASIAHEVSQPLSGILTNAGTCLRMLAADSPSLTVIGGAVRRTIRDAERANEIVRRLRAMFSAKAPAMENVDLNDAAKEVITLSAREVKNGGAVVQTKFADGLPPISADRVQLQQVILNLLLNAVDAMANVEDRPRTVVVETSLQGSGGIKLTVRDSGTGVDAKTVEKLFQAFYTTKANGMGVGLSICRSIIESHGGRLMATANEDGPGATFAFDLPSLIDLV</sequence>
<evidence type="ECO:0000259" key="6">
    <source>
        <dbReference type="PROSITE" id="PS50113"/>
    </source>
</evidence>
<dbReference type="SUPFAM" id="SSF52540">
    <property type="entry name" value="P-loop containing nucleoside triphosphate hydrolases"/>
    <property type="match status" value="1"/>
</dbReference>
<dbReference type="Proteomes" id="UP000248925">
    <property type="component" value="Unassembled WGS sequence"/>
</dbReference>
<dbReference type="SUPFAM" id="SSF55781">
    <property type="entry name" value="GAF domain-like"/>
    <property type="match status" value="1"/>
</dbReference>
<dbReference type="InterPro" id="IPR005467">
    <property type="entry name" value="His_kinase_dom"/>
</dbReference>
<evidence type="ECO:0000259" key="4">
    <source>
        <dbReference type="PROSITE" id="PS50011"/>
    </source>
</evidence>
<keyword evidence="7" id="KW-0808">Transferase</keyword>
<dbReference type="SUPFAM" id="SSF56112">
    <property type="entry name" value="Protein kinase-like (PK-like)"/>
    <property type="match status" value="1"/>
</dbReference>
<protein>
    <recommendedName>
        <fullName evidence="2">histidine kinase</fullName>
        <ecNumber evidence="2">2.7.13.3</ecNumber>
    </recommendedName>
</protein>
<keyword evidence="3" id="KW-0597">Phosphoprotein</keyword>
<dbReference type="SMART" id="SM00220">
    <property type="entry name" value="S_TKc"/>
    <property type="match status" value="1"/>
</dbReference>
<dbReference type="CDD" id="cd14014">
    <property type="entry name" value="STKc_PknB_like"/>
    <property type="match status" value="1"/>
</dbReference>
<dbReference type="OrthoDB" id="226486at2"/>
<evidence type="ECO:0000256" key="1">
    <source>
        <dbReference type="ARBA" id="ARBA00000085"/>
    </source>
</evidence>
<dbReference type="PANTHER" id="PTHR43642">
    <property type="entry name" value="HYBRID SIGNAL TRANSDUCTION HISTIDINE KINASE G"/>
    <property type="match status" value="1"/>
</dbReference>
<dbReference type="InterPro" id="IPR004358">
    <property type="entry name" value="Sig_transdc_His_kin-like_C"/>
</dbReference>
<dbReference type="Pfam" id="PF13185">
    <property type="entry name" value="GAF_2"/>
    <property type="match status" value="1"/>
</dbReference>
<dbReference type="Gene3D" id="3.30.450.40">
    <property type="match status" value="1"/>
</dbReference>
<keyword evidence="8" id="KW-1185">Reference proteome</keyword>
<feature type="domain" description="Protein kinase" evidence="4">
    <location>
        <begin position="1"/>
        <end position="305"/>
    </location>
</feature>
<keyword evidence="7" id="KW-0418">Kinase</keyword>
<dbReference type="InterPro" id="IPR003661">
    <property type="entry name" value="HisK_dim/P_dom"/>
</dbReference>
<organism evidence="7 8">
    <name type="scientific">Rhizobium tubonense</name>
    <dbReference type="NCBI Taxonomy" id="484088"/>
    <lineage>
        <taxon>Bacteria</taxon>
        <taxon>Pseudomonadati</taxon>
        <taxon>Pseudomonadota</taxon>
        <taxon>Alphaproteobacteria</taxon>
        <taxon>Hyphomicrobiales</taxon>
        <taxon>Rhizobiaceae</taxon>
        <taxon>Rhizobium/Agrobacterium group</taxon>
        <taxon>Rhizobium</taxon>
    </lineage>
</organism>
<dbReference type="PANTHER" id="PTHR43642:SF1">
    <property type="entry name" value="HYBRID SIGNAL TRANSDUCTION HISTIDINE KINASE G"/>
    <property type="match status" value="1"/>
</dbReference>
<dbReference type="Pfam" id="PF02518">
    <property type="entry name" value="HATPase_c"/>
    <property type="match status" value="1"/>
</dbReference>
<comment type="catalytic activity">
    <reaction evidence="1">
        <text>ATP + protein L-histidine = ADP + protein N-phospho-L-histidine.</text>
        <dbReference type="EC" id="2.7.13.3"/>
    </reaction>
</comment>
<dbReference type="InterPro" id="IPR036890">
    <property type="entry name" value="HATPase_C_sf"/>
</dbReference>
<dbReference type="InterPro" id="IPR053159">
    <property type="entry name" value="Hybrid_Histidine_Kinase"/>
</dbReference>
<dbReference type="InterPro" id="IPR035965">
    <property type="entry name" value="PAS-like_dom_sf"/>
</dbReference>
<dbReference type="PROSITE" id="PS50113">
    <property type="entry name" value="PAC"/>
    <property type="match status" value="1"/>
</dbReference>
<dbReference type="SMART" id="SM00065">
    <property type="entry name" value="GAF"/>
    <property type="match status" value="1"/>
</dbReference>
<dbReference type="Pfam" id="PF00069">
    <property type="entry name" value="Pkinase"/>
    <property type="match status" value="1"/>
</dbReference>
<dbReference type="InterPro" id="IPR011009">
    <property type="entry name" value="Kinase-like_dom_sf"/>
</dbReference>
<dbReference type="InterPro" id="IPR013655">
    <property type="entry name" value="PAS_fold_3"/>
</dbReference>
<dbReference type="PROSITE" id="PS50109">
    <property type="entry name" value="HIS_KIN"/>
    <property type="match status" value="1"/>
</dbReference>
<comment type="caution">
    <text evidence="7">The sequence shown here is derived from an EMBL/GenBank/DDBJ whole genome shotgun (WGS) entry which is preliminary data.</text>
</comment>
<dbReference type="Gene3D" id="3.30.450.20">
    <property type="entry name" value="PAS domain"/>
    <property type="match status" value="1"/>
</dbReference>
<dbReference type="SMART" id="SM00388">
    <property type="entry name" value="HisKA"/>
    <property type="match status" value="1"/>
</dbReference>
<dbReference type="Pfam" id="PF08447">
    <property type="entry name" value="PAS_3"/>
    <property type="match status" value="1"/>
</dbReference>
<evidence type="ECO:0000259" key="5">
    <source>
        <dbReference type="PROSITE" id="PS50109"/>
    </source>
</evidence>
<accession>A0A2W4CSJ4</accession>
<dbReference type="GO" id="GO:0000155">
    <property type="term" value="F:phosphorelay sensor kinase activity"/>
    <property type="evidence" value="ECO:0007669"/>
    <property type="project" value="InterPro"/>
</dbReference>